<keyword evidence="4 11" id="KW-1133">Transmembrane helix</keyword>
<feature type="transmembrane region" description="Helical" evidence="11">
    <location>
        <begin position="63"/>
        <end position="87"/>
    </location>
</feature>
<evidence type="ECO:0000256" key="7">
    <source>
        <dbReference type="ARBA" id="ARBA00023170"/>
    </source>
</evidence>
<comment type="subcellular location">
    <subcellularLocation>
        <location evidence="1">Cell membrane</location>
        <topology evidence="1">Multi-pass membrane protein</topology>
    </subcellularLocation>
</comment>
<evidence type="ECO:0000256" key="6">
    <source>
        <dbReference type="ARBA" id="ARBA00023136"/>
    </source>
</evidence>
<feature type="transmembrane region" description="Helical" evidence="11">
    <location>
        <begin position="137"/>
        <end position="158"/>
    </location>
</feature>
<keyword evidence="2" id="KW-1003">Cell membrane</keyword>
<feature type="transmembrane region" description="Helical" evidence="11">
    <location>
        <begin position="550"/>
        <end position="572"/>
    </location>
</feature>
<dbReference type="PROSITE" id="PS00237">
    <property type="entry name" value="G_PROTEIN_RECEP_F1_1"/>
    <property type="match status" value="1"/>
</dbReference>
<proteinExistence type="evidence at transcript level"/>
<keyword evidence="6 11" id="KW-0472">Membrane</keyword>
<evidence type="ECO:0000256" key="5">
    <source>
        <dbReference type="ARBA" id="ARBA00023040"/>
    </source>
</evidence>
<accession>A0A0K0PUI6</accession>
<dbReference type="GO" id="GO:0071880">
    <property type="term" value="P:adenylate cyclase-activating adrenergic receptor signaling pathway"/>
    <property type="evidence" value="ECO:0007669"/>
    <property type="project" value="TreeGrafter"/>
</dbReference>
<dbReference type="PRINTS" id="PR00243">
    <property type="entry name" value="MUSCARINICR"/>
</dbReference>
<keyword evidence="3 9" id="KW-0812">Transmembrane</keyword>
<dbReference type="InterPro" id="IPR017452">
    <property type="entry name" value="GPCR_Rhodpsn_7TM"/>
</dbReference>
<name>A0A0K0PUI6_PLADU</name>
<evidence type="ECO:0000256" key="2">
    <source>
        <dbReference type="ARBA" id="ARBA00022475"/>
    </source>
</evidence>
<reference evidence="13" key="1">
    <citation type="journal article" date="2015" name="Cell Rep.">
        <title>Large-Scale Combinatorial Deorphanization of Platynereis Neuropeptide GPCRs.</title>
        <authorList>
            <person name="Bauknecht P.M."/>
            <person name="Jekely G."/>
        </authorList>
    </citation>
    <scope>NUCLEOTIDE SEQUENCE</scope>
</reference>
<dbReference type="Gene3D" id="1.20.1070.10">
    <property type="entry name" value="Rhodopsin 7-helix transmembrane proteins"/>
    <property type="match status" value="2"/>
</dbReference>
<dbReference type="GO" id="GO:0005886">
    <property type="term" value="C:plasma membrane"/>
    <property type="evidence" value="ECO:0007669"/>
    <property type="project" value="UniProtKB-SubCell"/>
</dbReference>
<dbReference type="SMART" id="SM01381">
    <property type="entry name" value="7TM_GPCR_Srsx"/>
    <property type="match status" value="1"/>
</dbReference>
<feature type="transmembrane region" description="Helical" evidence="11">
    <location>
        <begin position="578"/>
        <end position="603"/>
    </location>
</feature>
<dbReference type="PRINTS" id="PR00237">
    <property type="entry name" value="GPCRRHODOPSN"/>
</dbReference>
<dbReference type="SUPFAM" id="SSF81321">
    <property type="entry name" value="Family A G protein-coupled receptor-like"/>
    <property type="match status" value="1"/>
</dbReference>
<feature type="region of interest" description="Disordered" evidence="10">
    <location>
        <begin position="272"/>
        <end position="298"/>
    </location>
</feature>
<dbReference type="GO" id="GO:0043410">
    <property type="term" value="P:positive regulation of MAPK cascade"/>
    <property type="evidence" value="ECO:0007669"/>
    <property type="project" value="TreeGrafter"/>
</dbReference>
<evidence type="ECO:0000259" key="12">
    <source>
        <dbReference type="PROSITE" id="PS50262"/>
    </source>
</evidence>
<evidence type="ECO:0000256" key="11">
    <source>
        <dbReference type="SAM" id="Phobius"/>
    </source>
</evidence>
<dbReference type="GO" id="GO:0016907">
    <property type="term" value="F:G protein-coupled acetylcholine receptor activity"/>
    <property type="evidence" value="ECO:0007669"/>
    <property type="project" value="InterPro"/>
</dbReference>
<dbReference type="PANTHER" id="PTHR24248">
    <property type="entry name" value="ADRENERGIC RECEPTOR-RELATED G-PROTEIN COUPLED RECEPTOR"/>
    <property type="match status" value="1"/>
</dbReference>
<feature type="region of interest" description="Disordered" evidence="10">
    <location>
        <begin position="311"/>
        <end position="345"/>
    </location>
</feature>
<keyword evidence="8 9" id="KW-0807">Transducer</keyword>
<dbReference type="AlphaFoldDB" id="A0A0K0PUI6"/>
<dbReference type="InterPro" id="IPR000276">
    <property type="entry name" value="GPCR_Rhodpsn"/>
</dbReference>
<feature type="compositionally biased region" description="Polar residues" evidence="10">
    <location>
        <begin position="287"/>
        <end position="298"/>
    </location>
</feature>
<dbReference type="PANTHER" id="PTHR24248:SF204">
    <property type="entry name" value="HISTAMINE H1 RECEPTOR"/>
    <property type="match status" value="1"/>
</dbReference>
<feature type="compositionally biased region" description="Basic and acidic residues" evidence="10">
    <location>
        <begin position="319"/>
        <end position="329"/>
    </location>
</feature>
<evidence type="ECO:0000256" key="4">
    <source>
        <dbReference type="ARBA" id="ARBA00022989"/>
    </source>
</evidence>
<dbReference type="Pfam" id="PF00001">
    <property type="entry name" value="7tm_1"/>
    <property type="match status" value="2"/>
</dbReference>
<dbReference type="InterPro" id="IPR000995">
    <property type="entry name" value="Musac_Ach_rcpt"/>
</dbReference>
<evidence type="ECO:0000256" key="1">
    <source>
        <dbReference type="ARBA" id="ARBA00004651"/>
    </source>
</evidence>
<feature type="domain" description="G-protein coupled receptors family 1 profile" evidence="12">
    <location>
        <begin position="79"/>
        <end position="601"/>
    </location>
</feature>
<dbReference type="PROSITE" id="PS50262">
    <property type="entry name" value="G_PROTEIN_RECEP_F1_2"/>
    <property type="match status" value="1"/>
</dbReference>
<dbReference type="EMBL" id="KP293984">
    <property type="protein sequence ID" value="AKQ63038.1"/>
    <property type="molecule type" value="mRNA"/>
</dbReference>
<sequence>MAEMAAADVPYGMSDGTIHYANCCVAGGFDDVVNFSGLFNVTSAWVNDTSSEDNVPVTLLRDIALGTILGVLSLLTFVGNAMVLHAVRTDKRLQTVSNMFIVSLAIADLIVGLIVMPISAIYIFTVEWVFGLVVCQFWIAVDYLASTASILNLFILSLDRYWSVTSPLKYLRKRTKKRAMLMISVVWFVSSLWLIPIIGWHYFEHGGNRTVPSNVCDTEYATNTVLKIITGILNYYLPLGVMFALYTKIFMEIRKRSKLELGQHCAGGAFISTGSRKGNPKKEPVPWSSSLTEDTNNSNEHLDEVDDIHSNTTFSESNEQSRRFIERTTSRPGTEYETETGSEDEFSRLHRSGYTNLTLTKSVSTDQGGTTTCSSDVPTSDIEMRVEYFYDETVLESKTERVHRFYDEHCLPVFRVPASPSPGSQPRTLETCLTSPSSPVPEIRLQRNHNSLVLHANGTRRPNFDINRITSKFRPQQRKRRRRNSTVPGLINFRRLRNNKYDMENSLKKQALRFKDRIGSKSKITRKQREVKKQQHSAALSREIKAAKQLGVIMGAFTICFCPYFVLFMVVAFCDGCISAGLMLAVTWVGYLNSTLNPFLYPLCNSNFRRKFRLMLRLGDDDSRLGPVSGTYAAGPSRFTRARPSSVTETRVRLGTMA</sequence>
<dbReference type="GO" id="GO:0045202">
    <property type="term" value="C:synapse"/>
    <property type="evidence" value="ECO:0007669"/>
    <property type="project" value="GOC"/>
</dbReference>
<feature type="transmembrane region" description="Helical" evidence="11">
    <location>
        <begin position="179"/>
        <end position="203"/>
    </location>
</feature>
<evidence type="ECO:0000256" key="10">
    <source>
        <dbReference type="SAM" id="MobiDB-lite"/>
    </source>
</evidence>
<keyword evidence="7 9" id="KW-0675">Receptor</keyword>
<keyword evidence="5 9" id="KW-0297">G-protein coupled receptor</keyword>
<evidence type="ECO:0000313" key="13">
    <source>
        <dbReference type="EMBL" id="AKQ63038.1"/>
    </source>
</evidence>
<evidence type="ECO:0000256" key="3">
    <source>
        <dbReference type="ARBA" id="ARBA00022692"/>
    </source>
</evidence>
<protein>
    <submittedName>
        <fullName evidence="13">Orphan G-protein coupled receptor 30</fullName>
    </submittedName>
</protein>
<feature type="transmembrane region" description="Helical" evidence="11">
    <location>
        <begin position="99"/>
        <end position="125"/>
    </location>
</feature>
<evidence type="ECO:0000256" key="9">
    <source>
        <dbReference type="RuleBase" id="RU000688"/>
    </source>
</evidence>
<feature type="transmembrane region" description="Helical" evidence="11">
    <location>
        <begin position="228"/>
        <end position="246"/>
    </location>
</feature>
<comment type="similarity">
    <text evidence="9">Belongs to the G-protein coupled receptor 1 family.</text>
</comment>
<evidence type="ECO:0000256" key="8">
    <source>
        <dbReference type="ARBA" id="ARBA00023224"/>
    </source>
</evidence>
<organism evidence="13">
    <name type="scientific">Platynereis dumerilii</name>
    <name type="common">Dumeril's clam worm</name>
    <dbReference type="NCBI Taxonomy" id="6359"/>
    <lineage>
        <taxon>Eukaryota</taxon>
        <taxon>Metazoa</taxon>
        <taxon>Spiralia</taxon>
        <taxon>Lophotrochozoa</taxon>
        <taxon>Annelida</taxon>
        <taxon>Polychaeta</taxon>
        <taxon>Errantia</taxon>
        <taxon>Phyllodocida</taxon>
        <taxon>Nereididae</taxon>
        <taxon>Platynereis</taxon>
    </lineage>
</organism>